<dbReference type="Proteomes" id="UP000239425">
    <property type="component" value="Unassembled WGS sequence"/>
</dbReference>
<sequence length="59" mass="6722">MKRCITVPLLNILNSIRPYFNSLNSIFKLNFYTGGDSIKQGVYLIHKKESACVSDNIDK</sequence>
<evidence type="ECO:0000313" key="2">
    <source>
        <dbReference type="Proteomes" id="UP000239425"/>
    </source>
</evidence>
<protein>
    <submittedName>
        <fullName evidence="1">Uncharacterized protein</fullName>
    </submittedName>
</protein>
<dbReference type="AlphaFoldDB" id="A0A2S5R6N2"/>
<name>A0A2S5R6N2_9PROT</name>
<comment type="caution">
    <text evidence="1">The sequence shown here is derived from an EMBL/GenBank/DDBJ whole genome shotgun (WGS) entry which is preliminary data.</text>
</comment>
<organism evidence="1 2">
    <name type="scientific">Holospora curviuscula</name>
    <dbReference type="NCBI Taxonomy" id="1082868"/>
    <lineage>
        <taxon>Bacteria</taxon>
        <taxon>Pseudomonadati</taxon>
        <taxon>Pseudomonadota</taxon>
        <taxon>Alphaproteobacteria</taxon>
        <taxon>Holosporales</taxon>
        <taxon>Holosporaceae</taxon>
        <taxon>Holospora</taxon>
    </lineage>
</organism>
<accession>A0A2S5R6N2</accession>
<keyword evidence="2" id="KW-1185">Reference proteome</keyword>
<reference evidence="1 2" key="1">
    <citation type="submission" date="2017-11" db="EMBL/GenBank/DDBJ databases">
        <title>Comparative genomic analysis of Holospora spp., intranuclear symbionts of paramecia.</title>
        <authorList>
            <person name="Garushyants S.K."/>
            <person name="Beliavskaya A."/>
            <person name="Malko D.B."/>
            <person name="Logacheva M.D."/>
            <person name="Rautian M.S."/>
            <person name="Gelfand M.S."/>
        </authorList>
    </citation>
    <scope>NUCLEOTIDE SEQUENCE [LARGE SCALE GENOMIC DNA]</scope>
    <source>
        <strain evidence="2">02AZ16</strain>
    </source>
</reference>
<proteinExistence type="predicted"/>
<dbReference type="EMBL" id="PHHC01000151">
    <property type="protein sequence ID" value="PPE02974.1"/>
    <property type="molecule type" value="Genomic_DNA"/>
</dbReference>
<gene>
    <name evidence="1" type="ORF">HCUR_01582</name>
</gene>
<evidence type="ECO:0000313" key="1">
    <source>
        <dbReference type="EMBL" id="PPE02974.1"/>
    </source>
</evidence>